<proteinExistence type="predicted"/>
<accession>A0ABR1D675</accession>
<dbReference type="EMBL" id="JAVFWL010000003">
    <property type="protein sequence ID" value="KAK6746032.1"/>
    <property type="molecule type" value="Genomic_DNA"/>
</dbReference>
<comment type="caution">
    <text evidence="1">The sequence shown here is derived from an EMBL/GenBank/DDBJ whole genome shotgun (WGS) entry which is preliminary data.</text>
</comment>
<name>A0ABR1D675_NECAM</name>
<evidence type="ECO:0000313" key="1">
    <source>
        <dbReference type="EMBL" id="KAK6746032.1"/>
    </source>
</evidence>
<sequence length="127" mass="14346">MGPWRSAEMGGGSEDPYTTPIATLHRAAWSAAACATVRASCRFDPTIPYFLVLVLRNNLLRISELGWKVPSLVAYPTDTAPLDYHLLRALSHQLRENKVISRSKFEVEVKVAHFDSHAQLFWGYRKC</sequence>
<gene>
    <name evidence="1" type="primary">Necator_chrIII.g13024</name>
    <name evidence="1" type="ORF">RB195_012257</name>
</gene>
<organism evidence="1 2">
    <name type="scientific">Necator americanus</name>
    <name type="common">Human hookworm</name>
    <dbReference type="NCBI Taxonomy" id="51031"/>
    <lineage>
        <taxon>Eukaryota</taxon>
        <taxon>Metazoa</taxon>
        <taxon>Ecdysozoa</taxon>
        <taxon>Nematoda</taxon>
        <taxon>Chromadorea</taxon>
        <taxon>Rhabditida</taxon>
        <taxon>Rhabditina</taxon>
        <taxon>Rhabditomorpha</taxon>
        <taxon>Strongyloidea</taxon>
        <taxon>Ancylostomatidae</taxon>
        <taxon>Bunostominae</taxon>
        <taxon>Necator</taxon>
    </lineage>
</organism>
<dbReference type="Proteomes" id="UP001303046">
    <property type="component" value="Unassembled WGS sequence"/>
</dbReference>
<keyword evidence="2" id="KW-1185">Reference proteome</keyword>
<evidence type="ECO:0000313" key="2">
    <source>
        <dbReference type="Proteomes" id="UP001303046"/>
    </source>
</evidence>
<protein>
    <submittedName>
        <fullName evidence="1">Uncharacterized protein</fullName>
    </submittedName>
</protein>
<reference evidence="1 2" key="1">
    <citation type="submission" date="2023-08" db="EMBL/GenBank/DDBJ databases">
        <title>A Necator americanus chromosomal reference genome.</title>
        <authorList>
            <person name="Ilik V."/>
            <person name="Petrzelkova K.J."/>
            <person name="Pardy F."/>
            <person name="Fuh T."/>
            <person name="Niatou-Singa F.S."/>
            <person name="Gouil Q."/>
            <person name="Baker L."/>
            <person name="Ritchie M.E."/>
            <person name="Jex A.R."/>
            <person name="Gazzola D."/>
            <person name="Li H."/>
            <person name="Toshio Fujiwara R."/>
            <person name="Zhan B."/>
            <person name="Aroian R.V."/>
            <person name="Pafco B."/>
            <person name="Schwarz E.M."/>
        </authorList>
    </citation>
    <scope>NUCLEOTIDE SEQUENCE [LARGE SCALE GENOMIC DNA]</scope>
    <source>
        <strain evidence="1 2">Aroian</strain>
        <tissue evidence="1">Whole animal</tissue>
    </source>
</reference>